<evidence type="ECO:0000313" key="1">
    <source>
        <dbReference type="EMBL" id="AVK98856.1"/>
    </source>
</evidence>
<sequence>MISTEYVEIQKNSLNIVYPAYMKKRLLSILAEKGLIINNKRMSNGGNNLLLPDVSYHEDVNSKINYLFENMNTERLIKSIEDLEFSKEYRHMLWFEVENFNIERIFEKIKNDGNDTFLLYNDEFKHDIVDKDASTVSIKQSSSNLYIKFNYLLDGKTDSFKDKKIKFIVLVRIDIENKILEICFDKVKFDFKPTHNFYSEMINSTIEKMEDLFEISVVTIDFKELIHYIKRVKEDVVIVAMKMHRNGTIAHLDSFENEDYVIPILGELKTFMEDNATLFSANKKCEEIKKKLDHFINTIEETSDLPNVKLVWPEERINIGADHNYHNQDYSLFMLYDELNEGRRRIDYVRDYFIKCNKELGEQVQSDSLPGSADGEHS</sequence>
<dbReference type="Proteomes" id="UP000255295">
    <property type="component" value="Unassembled WGS sequence"/>
</dbReference>
<name>A0A2S0K697_LYSSH</name>
<dbReference type="AlphaFoldDB" id="A0A2S0K697"/>
<evidence type="ECO:0000313" key="2">
    <source>
        <dbReference type="EMBL" id="SUV15126.1"/>
    </source>
</evidence>
<accession>A0A2S0K697</accession>
<dbReference type="RefSeq" id="WP_024362655.1">
    <property type="nucleotide sequence ID" value="NZ_BJNS01000014.1"/>
</dbReference>
<dbReference type="GeneID" id="48278976"/>
<organism evidence="1 3">
    <name type="scientific">Lysinibacillus sphaericus</name>
    <name type="common">Bacillus sphaericus</name>
    <dbReference type="NCBI Taxonomy" id="1421"/>
    <lineage>
        <taxon>Bacteria</taxon>
        <taxon>Bacillati</taxon>
        <taxon>Bacillota</taxon>
        <taxon>Bacilli</taxon>
        <taxon>Bacillales</taxon>
        <taxon>Bacillaceae</taxon>
        <taxon>Lysinibacillus</taxon>
    </lineage>
</organism>
<dbReference type="EMBL" id="UFSZ01000001">
    <property type="protein sequence ID" value="SUV15126.1"/>
    <property type="molecule type" value="Genomic_DNA"/>
</dbReference>
<reference evidence="2 4" key="2">
    <citation type="submission" date="2018-06" db="EMBL/GenBank/DDBJ databases">
        <authorList>
            <consortium name="Pathogen Informatics"/>
            <person name="Doyle S."/>
        </authorList>
    </citation>
    <scope>NUCLEOTIDE SEQUENCE [LARGE SCALE GENOMIC DNA]</scope>
    <source>
        <strain evidence="2 4">NCTC10338</strain>
    </source>
</reference>
<gene>
    <name evidence="1" type="ORF">LS41612_22480</name>
    <name evidence="2" type="ORF">NCTC10338_00145</name>
</gene>
<dbReference type="Proteomes" id="UP000238825">
    <property type="component" value="Chromosome"/>
</dbReference>
<evidence type="ECO:0000313" key="4">
    <source>
        <dbReference type="Proteomes" id="UP000255295"/>
    </source>
</evidence>
<reference evidence="1 3" key="1">
    <citation type="submission" date="2017-03" db="EMBL/GenBank/DDBJ databases">
        <title>The whole genome sequencing and assembly of Lysinibacillus sphaericus DSM 28T strain.</title>
        <authorList>
            <person name="Lee Y.-J."/>
            <person name="Yi H."/>
            <person name="Bahn Y.-S."/>
            <person name="Kim J.F."/>
            <person name="Lee D.-W."/>
        </authorList>
    </citation>
    <scope>NUCLEOTIDE SEQUENCE [LARGE SCALE GENOMIC DNA]</scope>
    <source>
        <strain evidence="1 3">DSM 28</strain>
    </source>
</reference>
<evidence type="ECO:0000313" key="3">
    <source>
        <dbReference type="Proteomes" id="UP000238825"/>
    </source>
</evidence>
<protein>
    <submittedName>
        <fullName evidence="1">Uncharacterized protein</fullName>
    </submittedName>
</protein>
<dbReference type="EMBL" id="CP019980">
    <property type="protein sequence ID" value="AVK98856.1"/>
    <property type="molecule type" value="Genomic_DNA"/>
</dbReference>
<proteinExistence type="predicted"/>